<organism evidence="1 2">
    <name type="scientific">Batrachochytrium salamandrivorans</name>
    <dbReference type="NCBI Taxonomy" id="1357716"/>
    <lineage>
        <taxon>Eukaryota</taxon>
        <taxon>Fungi</taxon>
        <taxon>Fungi incertae sedis</taxon>
        <taxon>Chytridiomycota</taxon>
        <taxon>Chytridiomycota incertae sedis</taxon>
        <taxon>Chytridiomycetes</taxon>
        <taxon>Rhizophydiales</taxon>
        <taxon>Rhizophydiales incertae sedis</taxon>
        <taxon>Batrachochytrium</taxon>
    </lineage>
</organism>
<evidence type="ECO:0000313" key="2">
    <source>
        <dbReference type="Proteomes" id="UP001648503"/>
    </source>
</evidence>
<comment type="caution">
    <text evidence="1">The sequence shown here is derived from an EMBL/GenBank/DDBJ whole genome shotgun (WGS) entry which is preliminary data.</text>
</comment>
<dbReference type="InterPro" id="IPR052845">
    <property type="entry name" value="Axonemal_dynein_LC_domain"/>
</dbReference>
<dbReference type="PANTHER" id="PTHR23052">
    <property type="entry name" value="AXONEMAL DYNEIN LIGHT CHAIN DOMAIN-CONTAINING PROTEIN 1"/>
    <property type="match status" value="1"/>
</dbReference>
<evidence type="ECO:0000313" key="1">
    <source>
        <dbReference type="EMBL" id="KAH6596075.1"/>
    </source>
</evidence>
<gene>
    <name evidence="1" type="ORF">BASA50_005372</name>
</gene>
<dbReference type="Proteomes" id="UP001648503">
    <property type="component" value="Unassembled WGS sequence"/>
</dbReference>
<accession>A0ABQ8FCT7</accession>
<name>A0ABQ8FCT7_9FUNG</name>
<proteinExistence type="predicted"/>
<dbReference type="PANTHER" id="PTHR23052:SF1">
    <property type="entry name" value="AXONEMAL DYNEIN LIGHT CHAIN DOMAIN-CONTAINING PROTEIN 1"/>
    <property type="match status" value="1"/>
</dbReference>
<sequence>MIERGEVVAEIRRRYANMFLKIPRHIRNIHTELIAQRKLNRRLSEELIRSKETVADLLCELDSVRKHDADVTQQAQEAQEKLVSVLIQSDTTDEILNEYHKLYRMQRDRLEDALQLSEQEKHIWVDAATSLAIRIGQEHGIGDLVLLQKHEHGRLCSTNHIITLISEKNDTELNAVEKSIEEWRSRLIRLSRSVIEEDHSNMETLAHMQRSMKTVLKNLTTNEPVDSIESDHPLLKVFHILDVKSWADHLKTWVEQIGLTTARFTNDRDQAVQEDIEIVRKMTKSWIDAGSKLLRRNEKTTNGKDYVLLNDALSKFSAEIEEWLTKLELRVSGEDGVASQVISLHHQLEDRFATYSSRDLEKPFPLLERIQLKETILHWTDQIGVLISVLANTVEREQHKIPLHVENWISRLIDQMNTDTDTRNEGLQHGDDCWRRFTFIKGGKETPSEKWDREFRLLSQELTSFNDSLTQDSANIEMISDDKKELRKVAQELCDNWIAVAKRLLAIEKKNALDNNKAGERKGVAHHH</sequence>
<keyword evidence="2" id="KW-1185">Reference proteome</keyword>
<dbReference type="EMBL" id="JAFCIX010000249">
    <property type="protein sequence ID" value="KAH6596075.1"/>
    <property type="molecule type" value="Genomic_DNA"/>
</dbReference>
<protein>
    <submittedName>
        <fullName evidence="1">Uncharacterized protein</fullName>
    </submittedName>
</protein>
<reference evidence="1 2" key="1">
    <citation type="submission" date="2021-02" db="EMBL/GenBank/DDBJ databases">
        <title>Variation within the Batrachochytrium salamandrivorans European outbreak.</title>
        <authorList>
            <person name="Kelly M."/>
            <person name="Pasmans F."/>
            <person name="Shea T.P."/>
            <person name="Munoz J.F."/>
            <person name="Carranza S."/>
            <person name="Cuomo C.A."/>
            <person name="Martel A."/>
        </authorList>
    </citation>
    <scope>NUCLEOTIDE SEQUENCE [LARGE SCALE GENOMIC DNA]</scope>
    <source>
        <strain evidence="1 2">AMFP18/2</strain>
    </source>
</reference>